<protein>
    <submittedName>
        <fullName evidence="1">Uncharacterized protein</fullName>
    </submittedName>
</protein>
<accession>H2Z4R0</accession>
<sequence>MRVLMILLEKSFRGPKGTSLGSGTSKLFKWRVGVAGRQRVTGEESSVIKPTCAIQGGGEWVAWYPRSSDFGSIVGVYTPAEVPCEAVTLLQHIFPGGVVTIGDERVH</sequence>
<reference evidence="1" key="2">
    <citation type="submission" date="2025-08" db="UniProtKB">
        <authorList>
            <consortium name="Ensembl"/>
        </authorList>
    </citation>
    <scope>IDENTIFICATION</scope>
</reference>
<dbReference type="InParanoid" id="H2Z4R0"/>
<dbReference type="HOGENOM" id="CLU_2209086_0_0_1"/>
<dbReference type="AlphaFoldDB" id="H2Z4R0"/>
<keyword evidence="2" id="KW-1185">Reference proteome</keyword>
<name>H2Z4R0_CIOSA</name>
<reference evidence="2" key="1">
    <citation type="submission" date="2003-08" db="EMBL/GenBank/DDBJ databases">
        <authorList>
            <person name="Birren B."/>
            <person name="Nusbaum C."/>
            <person name="Abebe A."/>
            <person name="Abouelleil A."/>
            <person name="Adekoya E."/>
            <person name="Ait-zahra M."/>
            <person name="Allen N."/>
            <person name="Allen T."/>
            <person name="An P."/>
            <person name="Anderson M."/>
            <person name="Anderson S."/>
            <person name="Arachchi H."/>
            <person name="Armbruster J."/>
            <person name="Bachantsang P."/>
            <person name="Baldwin J."/>
            <person name="Barry A."/>
            <person name="Bayul T."/>
            <person name="Blitshsteyn B."/>
            <person name="Bloom T."/>
            <person name="Blye J."/>
            <person name="Boguslavskiy L."/>
            <person name="Borowsky M."/>
            <person name="Boukhgalter B."/>
            <person name="Brunache A."/>
            <person name="Butler J."/>
            <person name="Calixte N."/>
            <person name="Calvo S."/>
            <person name="Camarata J."/>
            <person name="Campo K."/>
            <person name="Chang J."/>
            <person name="Cheshatsang Y."/>
            <person name="Citroen M."/>
            <person name="Collymore A."/>
            <person name="Considine T."/>
            <person name="Cook A."/>
            <person name="Cooke P."/>
            <person name="Corum B."/>
            <person name="Cuomo C."/>
            <person name="David R."/>
            <person name="Dawoe T."/>
            <person name="Degray S."/>
            <person name="Dodge S."/>
            <person name="Dooley K."/>
            <person name="Dorje P."/>
            <person name="Dorjee K."/>
            <person name="Dorris L."/>
            <person name="Duffey N."/>
            <person name="Dupes A."/>
            <person name="Elkins T."/>
            <person name="Engels R."/>
            <person name="Erickson J."/>
            <person name="Farina A."/>
            <person name="Faro S."/>
            <person name="Ferreira P."/>
            <person name="Fischer H."/>
            <person name="Fitzgerald M."/>
            <person name="Foley K."/>
            <person name="Gage D."/>
            <person name="Galagan J."/>
            <person name="Gearin G."/>
            <person name="Gnerre S."/>
            <person name="Gnirke A."/>
            <person name="Goyette A."/>
            <person name="Graham J."/>
            <person name="Grandbois E."/>
            <person name="Gyaltsen K."/>
            <person name="Hafez N."/>
            <person name="Hagopian D."/>
            <person name="Hagos B."/>
            <person name="Hall J."/>
            <person name="Hatcher B."/>
            <person name="Heller A."/>
            <person name="Higgins H."/>
            <person name="Honan T."/>
            <person name="Horn A."/>
            <person name="Houde N."/>
            <person name="Hughes L."/>
            <person name="Hulme W."/>
            <person name="Husby E."/>
            <person name="Iliev I."/>
            <person name="Jaffe D."/>
            <person name="Jones C."/>
            <person name="Kamal M."/>
            <person name="Kamat A."/>
            <person name="Kamvysselis M."/>
            <person name="Karlsson E."/>
            <person name="Kells C."/>
            <person name="Kieu A."/>
            <person name="Kisner P."/>
            <person name="Kodira C."/>
            <person name="Kulbokas E."/>
            <person name="Labutti K."/>
            <person name="Lama D."/>
            <person name="Landers T."/>
            <person name="Leger J."/>
            <person name="Levine S."/>
            <person name="Lewis D."/>
            <person name="Lewis T."/>
            <person name="Lindblad-toh K."/>
            <person name="Liu X."/>
            <person name="Lokyitsang T."/>
            <person name="Lokyitsang Y."/>
            <person name="Lucien O."/>
            <person name="Lui A."/>
            <person name="Ma L.J."/>
            <person name="Mabbitt R."/>
            <person name="Macdonald J."/>
            <person name="Maclean C."/>
            <person name="Major J."/>
            <person name="Manning J."/>
            <person name="Marabella R."/>
            <person name="Maru K."/>
            <person name="Matthews C."/>
            <person name="Mauceli E."/>
            <person name="Mccarthy M."/>
            <person name="Mcdonough S."/>
            <person name="Mcghee T."/>
            <person name="Meldrim J."/>
            <person name="Meneus L."/>
            <person name="Mesirov J."/>
            <person name="Mihalev A."/>
            <person name="Mihova T."/>
            <person name="Mikkelsen T."/>
            <person name="Mlenga V."/>
            <person name="Moru K."/>
            <person name="Mozes J."/>
            <person name="Mulrain L."/>
            <person name="Munson G."/>
            <person name="Naylor J."/>
            <person name="Newes C."/>
            <person name="Nguyen C."/>
            <person name="Nguyen N."/>
            <person name="Nguyen T."/>
            <person name="Nicol R."/>
            <person name="Nielsen C."/>
            <person name="Nizzari M."/>
            <person name="Norbu C."/>
            <person name="Norbu N."/>
            <person name="O'donnell P."/>
            <person name="Okoawo O."/>
            <person name="O'leary S."/>
            <person name="Omotosho B."/>
            <person name="O'neill K."/>
            <person name="Osman S."/>
            <person name="Parker S."/>
            <person name="Perrin D."/>
            <person name="Phunkhang P."/>
            <person name="Piqani B."/>
            <person name="Purcell S."/>
            <person name="Rachupka T."/>
            <person name="Ramasamy U."/>
            <person name="Rameau R."/>
            <person name="Ray V."/>
            <person name="Raymond C."/>
            <person name="Retta R."/>
            <person name="Richardson S."/>
            <person name="Rise C."/>
            <person name="Rodriguez J."/>
            <person name="Rogers J."/>
            <person name="Rogov P."/>
            <person name="Rutman M."/>
            <person name="Schupbach R."/>
            <person name="Seaman C."/>
            <person name="Settipalli S."/>
            <person name="Sharpe T."/>
            <person name="Sheridan J."/>
            <person name="Sherpa N."/>
            <person name="Shi J."/>
            <person name="Smirnov S."/>
            <person name="Smith C."/>
            <person name="Sougnez C."/>
            <person name="Spencer B."/>
            <person name="Stalker J."/>
            <person name="Stange-thomann N."/>
            <person name="Stavropoulos S."/>
            <person name="Stetson K."/>
            <person name="Stone C."/>
            <person name="Stone S."/>
            <person name="Stubbs M."/>
            <person name="Talamas J."/>
            <person name="Tchuinga P."/>
            <person name="Tenzing P."/>
            <person name="Tesfaye S."/>
            <person name="Theodore J."/>
            <person name="Thoulutsang Y."/>
            <person name="Topham K."/>
            <person name="Towey S."/>
            <person name="Tsamla T."/>
            <person name="Tsomo N."/>
            <person name="Vallee D."/>
            <person name="Vassiliev H."/>
            <person name="Venkataraman V."/>
            <person name="Vinson J."/>
            <person name="Vo A."/>
            <person name="Wade C."/>
            <person name="Wang S."/>
            <person name="Wangchuk T."/>
            <person name="Wangdi T."/>
            <person name="Whittaker C."/>
            <person name="Wilkinson J."/>
            <person name="Wu Y."/>
            <person name="Wyman D."/>
            <person name="Yadav S."/>
            <person name="Yang S."/>
            <person name="Yang X."/>
            <person name="Yeager S."/>
            <person name="Yee E."/>
            <person name="Young G."/>
            <person name="Zainoun J."/>
            <person name="Zembeck L."/>
            <person name="Zimmer A."/>
            <person name="Zody M."/>
            <person name="Lander E."/>
        </authorList>
    </citation>
    <scope>NUCLEOTIDE SEQUENCE [LARGE SCALE GENOMIC DNA]</scope>
</reference>
<reference evidence="1" key="3">
    <citation type="submission" date="2025-09" db="UniProtKB">
        <authorList>
            <consortium name="Ensembl"/>
        </authorList>
    </citation>
    <scope>IDENTIFICATION</scope>
</reference>
<organism evidence="1 2">
    <name type="scientific">Ciona savignyi</name>
    <name type="common">Pacific transparent sea squirt</name>
    <dbReference type="NCBI Taxonomy" id="51511"/>
    <lineage>
        <taxon>Eukaryota</taxon>
        <taxon>Metazoa</taxon>
        <taxon>Chordata</taxon>
        <taxon>Tunicata</taxon>
        <taxon>Ascidiacea</taxon>
        <taxon>Phlebobranchia</taxon>
        <taxon>Cionidae</taxon>
        <taxon>Ciona</taxon>
    </lineage>
</organism>
<dbReference type="Ensembl" id="ENSCSAVT00000012716.1">
    <property type="protein sequence ID" value="ENSCSAVP00000012572.1"/>
    <property type="gene ID" value="ENSCSAVG00000007377.1"/>
</dbReference>
<dbReference type="Proteomes" id="UP000007875">
    <property type="component" value="Unassembled WGS sequence"/>
</dbReference>
<proteinExistence type="predicted"/>
<evidence type="ECO:0000313" key="2">
    <source>
        <dbReference type="Proteomes" id="UP000007875"/>
    </source>
</evidence>
<evidence type="ECO:0000313" key="1">
    <source>
        <dbReference type="Ensembl" id="ENSCSAVP00000012572.1"/>
    </source>
</evidence>